<dbReference type="PANTHER" id="PTHR32114">
    <property type="entry name" value="ABC TRANSPORTER ABCH.3"/>
    <property type="match status" value="1"/>
</dbReference>
<evidence type="ECO:0000256" key="3">
    <source>
        <dbReference type="ARBA" id="ARBA00013368"/>
    </source>
</evidence>
<comment type="similarity">
    <text evidence="1">Belongs to the SMC family. SbcC subfamily.</text>
</comment>
<dbReference type="InterPro" id="IPR003395">
    <property type="entry name" value="RecF/RecN/SMC_N"/>
</dbReference>
<dbReference type="Gene3D" id="3.40.50.300">
    <property type="entry name" value="P-loop containing nucleotide triphosphate hydrolases"/>
    <property type="match status" value="2"/>
</dbReference>
<comment type="caution">
    <text evidence="5">The sequence shown here is derived from an EMBL/GenBank/DDBJ whole genome shotgun (WGS) entry which is preliminary data.</text>
</comment>
<evidence type="ECO:0000256" key="2">
    <source>
        <dbReference type="ARBA" id="ARBA00011322"/>
    </source>
</evidence>
<evidence type="ECO:0000259" key="4">
    <source>
        <dbReference type="Pfam" id="PF02463"/>
    </source>
</evidence>
<dbReference type="Proteomes" id="UP001596392">
    <property type="component" value="Unassembled WGS sequence"/>
</dbReference>
<gene>
    <name evidence="5" type="ORF">ACFQO7_34565</name>
</gene>
<evidence type="ECO:0000313" key="5">
    <source>
        <dbReference type="EMBL" id="MFC7247615.1"/>
    </source>
</evidence>
<feature type="domain" description="RecF/RecN/SMC N-terminal" evidence="4">
    <location>
        <begin position="64"/>
        <end position="660"/>
    </location>
</feature>
<name>A0ABW2H8I4_9ACTN</name>
<evidence type="ECO:0000256" key="1">
    <source>
        <dbReference type="ARBA" id="ARBA00006930"/>
    </source>
</evidence>
<dbReference type="RefSeq" id="WP_376810335.1">
    <property type="nucleotide sequence ID" value="NZ_JBHTAC010000060.1"/>
</dbReference>
<dbReference type="InterPro" id="IPR027417">
    <property type="entry name" value="P-loop_NTPase"/>
</dbReference>
<dbReference type="PANTHER" id="PTHR32114:SF2">
    <property type="entry name" value="ABC TRANSPORTER ABCH.3"/>
    <property type="match status" value="1"/>
</dbReference>
<reference evidence="6" key="1">
    <citation type="journal article" date="2019" name="Int. J. Syst. Evol. Microbiol.">
        <title>The Global Catalogue of Microorganisms (GCM) 10K type strain sequencing project: providing services to taxonomists for standard genome sequencing and annotation.</title>
        <authorList>
            <consortium name="The Broad Institute Genomics Platform"/>
            <consortium name="The Broad Institute Genome Sequencing Center for Infectious Disease"/>
            <person name="Wu L."/>
            <person name="Ma J."/>
        </authorList>
    </citation>
    <scope>NUCLEOTIDE SEQUENCE [LARGE SCALE GENOMIC DNA]</scope>
    <source>
        <strain evidence="6">CGMCC 1.9106</strain>
    </source>
</reference>
<keyword evidence="6" id="KW-1185">Reference proteome</keyword>
<organism evidence="5 6">
    <name type="scientific">Catellatospora aurea</name>
    <dbReference type="NCBI Taxonomy" id="1337874"/>
    <lineage>
        <taxon>Bacteria</taxon>
        <taxon>Bacillati</taxon>
        <taxon>Actinomycetota</taxon>
        <taxon>Actinomycetes</taxon>
        <taxon>Micromonosporales</taxon>
        <taxon>Micromonosporaceae</taxon>
        <taxon>Catellatospora</taxon>
    </lineage>
</organism>
<dbReference type="SUPFAM" id="SSF52540">
    <property type="entry name" value="P-loop containing nucleoside triphosphate hydrolases"/>
    <property type="match status" value="1"/>
</dbReference>
<proteinExistence type="inferred from homology"/>
<dbReference type="Pfam" id="PF02463">
    <property type="entry name" value="SMC_N"/>
    <property type="match status" value="1"/>
</dbReference>
<evidence type="ECO:0000313" key="6">
    <source>
        <dbReference type="Proteomes" id="UP001596392"/>
    </source>
</evidence>
<protein>
    <recommendedName>
        <fullName evidence="3">Nuclease SbcCD subunit C</fullName>
    </recommendedName>
</protein>
<dbReference type="EMBL" id="JBHTAC010000060">
    <property type="protein sequence ID" value="MFC7247615.1"/>
    <property type="molecule type" value="Genomic_DNA"/>
</dbReference>
<comment type="subunit">
    <text evidence="2">Heterodimer of SbcC and SbcD.</text>
</comment>
<sequence length="817" mass="88687">MDADESLQQLVLDKLTTDGPAPDVTRLILGAYVGDQQLAAAMAGTDTDLPTPAAAAAPRPSPLYLEAVTVEGFRGVGPSASLRLQPHAGLTLIVGRNGSGKSSFAEAAELALTGDSARWAERNSVFRDGWRNLHHADPCGIEVTVRADGVTTPIRVARKWQADQTDPGQADTRVSAHGNTYPGIEQLGWTQPMQTYRPFLTAGDLGRLMTATPSGLFDALAPILGIDPITDADQRLMHARRDINARVTAVKTAREDLLRRLTGVDDDRARTAAAILAARRPDLAALDALLADAGEETADPVAAACRRMTTALLPEPQAATRVADELAAAAELAGTLSAQREQTSGRLAALLDLAVAHHDAHGNGPCPVCGTGALDAGWRAQAAESLTRMRADAEQSRQADRRLDRARSEAYTLLSGARHLPADDGTLAASPLAEHLTRLQAALARWSAIPADATAQQLSAHISTAYPALYDALTATREAAADWLHRRHDAWRAHAAALQEWLGKARSTSTDEPLLAQVKTAREWLRDAAEQIRSARLAPFAQQSQQIWDRLRQESNVELSGMRLDGTTTRRRVAFPVTVDGTATSAMAVMSQGELQALGLAVFLPRACAEDSPFKFLIIDDPVHSMDPSKVDGLAQVLDELARDRQVIVFTHDNRLPEAIRRLQIDATIWEVQRREGSVVELRKNLDPVRRYLDDANALAKTNELVDDVRRPVVAGFCRSAIEAASHERIRRNRIRRGDPHAHIEELIDRAHTLTQTVALAMFDDQQRGGDVLPALHRIGPWAADTFKACQENVHGAQHGTLETLVQQTTRLVKELR</sequence>
<accession>A0ABW2H8I4</accession>